<protein>
    <submittedName>
        <fullName evidence="1">Stage II sporulation protein P</fullName>
    </submittedName>
</protein>
<proteinExistence type="predicted"/>
<dbReference type="InterPro" id="IPR010897">
    <property type="entry name" value="Spore_II_P"/>
</dbReference>
<dbReference type="OrthoDB" id="1633470at2"/>
<organism evidence="1 2">
    <name type="scientific">Psychrobacillus psychrotolerans</name>
    <dbReference type="NCBI Taxonomy" id="126156"/>
    <lineage>
        <taxon>Bacteria</taxon>
        <taxon>Bacillati</taxon>
        <taxon>Bacillota</taxon>
        <taxon>Bacilli</taxon>
        <taxon>Bacillales</taxon>
        <taxon>Bacillaceae</taxon>
        <taxon>Psychrobacillus</taxon>
    </lineage>
</organism>
<sequence>MAKSLKNVVSILLLLFLAPIIIATVQTPLFPQQKLQTATEQEAPPKEESKTAVVYAAQLDTKTAAVSEILEPKKAFVYFTHSQEAFKPMLAAKGDKIATYHPENNITSFQEQITSQFAFHQLETDILGPETTGDARQYNSIRPFVQEALAHDEYDIVLDLHRDAVKADIATLQVGDESYAKIYIVVGGEHANHKWNEQLANNLSIQLNKLVPGISRGVVVKSGKGVNGVYNQDLSKNAILIELGGIDSTEVEVNRTIAILAKAVSNLFHQQITS</sequence>
<dbReference type="Proteomes" id="UP000198734">
    <property type="component" value="Unassembled WGS sequence"/>
</dbReference>
<dbReference type="STRING" id="126156.SAMN05421670_0138"/>
<dbReference type="NCBIfam" id="TIGR02867">
    <property type="entry name" value="spore_II_P"/>
    <property type="match status" value="1"/>
</dbReference>
<keyword evidence="2" id="KW-1185">Reference proteome</keyword>
<dbReference type="AlphaFoldDB" id="A0A1I6B439"/>
<accession>A0A1I6B439</accession>
<reference evidence="2" key="1">
    <citation type="submission" date="2016-10" db="EMBL/GenBank/DDBJ databases">
        <authorList>
            <person name="Varghese N."/>
            <person name="Submissions S."/>
        </authorList>
    </citation>
    <scope>NUCLEOTIDE SEQUENCE [LARGE SCALE GENOMIC DNA]</scope>
    <source>
        <strain evidence="2">DSM 11706</strain>
    </source>
</reference>
<dbReference type="Pfam" id="PF07454">
    <property type="entry name" value="SpoIIP"/>
    <property type="match status" value="1"/>
</dbReference>
<evidence type="ECO:0000313" key="1">
    <source>
        <dbReference type="EMBL" id="SFQ75711.1"/>
    </source>
</evidence>
<evidence type="ECO:0000313" key="2">
    <source>
        <dbReference type="Proteomes" id="UP000198734"/>
    </source>
</evidence>
<dbReference type="EMBL" id="FOXU01000011">
    <property type="protein sequence ID" value="SFQ75711.1"/>
    <property type="molecule type" value="Genomic_DNA"/>
</dbReference>
<dbReference type="RefSeq" id="WP_093538490.1">
    <property type="nucleotide sequence ID" value="NZ_FOXU01000011.1"/>
</dbReference>
<name>A0A1I6B439_9BACI</name>
<gene>
    <name evidence="1" type="ORF">SAMN05421670_0138</name>
</gene>